<comment type="caution">
    <text evidence="4">The sequence shown here is derived from an EMBL/GenBank/DDBJ whole genome shotgun (WGS) entry which is preliminary data.</text>
</comment>
<dbReference type="EMBL" id="JAOQAZ010000032">
    <property type="protein sequence ID" value="KAJ4249799.1"/>
    <property type="molecule type" value="Genomic_DNA"/>
</dbReference>
<dbReference type="InterPro" id="IPR024749">
    <property type="entry name" value="Collagen-bd_put"/>
</dbReference>
<dbReference type="SUPFAM" id="SSF51735">
    <property type="entry name" value="NAD(P)-binding Rossmann-fold domains"/>
    <property type="match status" value="1"/>
</dbReference>
<dbReference type="OrthoDB" id="2581507at2759"/>
<accession>A0A9W8V921</accession>
<dbReference type="AlphaFoldDB" id="A0A9W8V921"/>
<reference evidence="4" key="1">
    <citation type="submission" date="2022-09" db="EMBL/GenBank/DDBJ databases">
        <title>Fusarium specimens isolated from Avocado Roots.</title>
        <authorList>
            <person name="Stajich J."/>
            <person name="Roper C."/>
            <person name="Heimlech-Rivalta G."/>
        </authorList>
    </citation>
    <scope>NUCLEOTIDE SEQUENCE</scope>
    <source>
        <strain evidence="4">CF00136</strain>
    </source>
</reference>
<evidence type="ECO:0008006" key="6">
    <source>
        <dbReference type="Google" id="ProtNLM"/>
    </source>
</evidence>
<evidence type="ECO:0000256" key="1">
    <source>
        <dbReference type="SAM" id="MobiDB-lite"/>
    </source>
</evidence>
<dbReference type="Pfam" id="PF12904">
    <property type="entry name" value="Collagen_bind_2"/>
    <property type="match status" value="1"/>
</dbReference>
<evidence type="ECO:0000313" key="4">
    <source>
        <dbReference type="EMBL" id="KAJ4249799.1"/>
    </source>
</evidence>
<dbReference type="PANTHER" id="PTHR43060">
    <property type="entry name" value="3-HYDROXYISOBUTYRATE DEHYDROGENASE-LIKE 1, MITOCHONDRIAL-RELATED"/>
    <property type="match status" value="1"/>
</dbReference>
<sequence length="429" mass="46797">MSANQVGFAGLGAMGFGMASNLVKAGFSVHSFDISPIALKSFNELGGSASRPLREASDGQNKSFVMVATPEQVDAIVFGREGLASALLRLAILCLFSTLPPQLEHIGRSHIRLVDFPVSEGVVTIMLGGENDTIDEIQPELEAISAPGRLFRVGPVGAASKVKMLNQHLAGTHIHWNEPQLGLDANASWHEAPNWPSNKETGYLGRLFASLSKEQVNSLKPARQFLSSPEKSTQHILSFEADRYVADMITKGQYRVYSGWGDVFTVDLDDVPRVWGHRGASVTARWFNPRKGVLEAHDLAETFQAKGRKTFTPPSSGVLKAFKKSPKSLVEPTENDTNHTNSASPDAPAGVERLDKDTVGTFSGFDTWLASFQPADQALGELQVKEPVELPTKANQATELSIDQESVELPVKNMMHYPETYPERYIQGQ</sequence>
<dbReference type="Proteomes" id="UP001152049">
    <property type="component" value="Unassembled WGS sequence"/>
</dbReference>
<feature type="domain" description="6-phosphogluconate dehydrogenase NADP-binding" evidence="2">
    <location>
        <begin position="5"/>
        <end position="146"/>
    </location>
</feature>
<name>A0A9W8V921_9HYPO</name>
<proteinExistence type="predicted"/>
<protein>
    <recommendedName>
        <fullName evidence="6">6-phosphogluconate dehydrogenase NADP-binding domain-containing protein</fullName>
    </recommendedName>
</protein>
<evidence type="ECO:0000259" key="2">
    <source>
        <dbReference type="Pfam" id="PF03446"/>
    </source>
</evidence>
<dbReference type="Pfam" id="PF03446">
    <property type="entry name" value="NAD_binding_2"/>
    <property type="match status" value="1"/>
</dbReference>
<dbReference type="InterPro" id="IPR036291">
    <property type="entry name" value="NAD(P)-bd_dom_sf"/>
</dbReference>
<organism evidence="4 5">
    <name type="scientific">Fusarium torreyae</name>
    <dbReference type="NCBI Taxonomy" id="1237075"/>
    <lineage>
        <taxon>Eukaryota</taxon>
        <taxon>Fungi</taxon>
        <taxon>Dikarya</taxon>
        <taxon>Ascomycota</taxon>
        <taxon>Pezizomycotina</taxon>
        <taxon>Sordariomycetes</taxon>
        <taxon>Hypocreomycetidae</taxon>
        <taxon>Hypocreales</taxon>
        <taxon>Nectriaceae</taxon>
        <taxon>Fusarium</taxon>
    </lineage>
</organism>
<dbReference type="GO" id="GO:0050661">
    <property type="term" value="F:NADP binding"/>
    <property type="evidence" value="ECO:0007669"/>
    <property type="project" value="InterPro"/>
</dbReference>
<keyword evidence="5" id="KW-1185">Reference proteome</keyword>
<feature type="domain" description="Putative collagen-binding" evidence="3">
    <location>
        <begin position="251"/>
        <end position="316"/>
    </location>
</feature>
<evidence type="ECO:0000259" key="3">
    <source>
        <dbReference type="Pfam" id="PF12904"/>
    </source>
</evidence>
<feature type="region of interest" description="Disordered" evidence="1">
    <location>
        <begin position="324"/>
        <end position="351"/>
    </location>
</feature>
<dbReference type="Gene3D" id="3.40.50.720">
    <property type="entry name" value="NAD(P)-binding Rossmann-like Domain"/>
    <property type="match status" value="1"/>
</dbReference>
<evidence type="ECO:0000313" key="5">
    <source>
        <dbReference type="Proteomes" id="UP001152049"/>
    </source>
</evidence>
<gene>
    <name evidence="4" type="ORF">NW762_012141</name>
</gene>
<dbReference type="PANTHER" id="PTHR43060:SF17">
    <property type="entry name" value="L-THREONATE DEHYDROGENASE"/>
    <property type="match status" value="1"/>
</dbReference>
<dbReference type="InterPro" id="IPR006115">
    <property type="entry name" value="6PGDH_NADP-bd"/>
</dbReference>